<dbReference type="Proteomes" id="UP000220397">
    <property type="component" value="Unassembled WGS sequence"/>
</dbReference>
<gene>
    <name evidence="2" type="ORF">CN398_12760</name>
</gene>
<dbReference type="EMBL" id="NTUS01000037">
    <property type="protein sequence ID" value="PFB07308.1"/>
    <property type="molecule type" value="Genomic_DNA"/>
</dbReference>
<comment type="caution">
    <text evidence="2">The sequence shown here is derived from an EMBL/GenBank/DDBJ whole genome shotgun (WGS) entry which is preliminary data.</text>
</comment>
<dbReference type="Pfam" id="PF14130">
    <property type="entry name" value="Cap4_nuclease"/>
    <property type="match status" value="1"/>
</dbReference>
<dbReference type="GO" id="GO:0004518">
    <property type="term" value="F:nuclease activity"/>
    <property type="evidence" value="ECO:0007669"/>
    <property type="project" value="InterPro"/>
</dbReference>
<evidence type="ECO:0000313" key="3">
    <source>
        <dbReference type="Proteomes" id="UP000220397"/>
    </source>
</evidence>
<evidence type="ECO:0000313" key="2">
    <source>
        <dbReference type="EMBL" id="PFB07308.1"/>
    </source>
</evidence>
<dbReference type="InterPro" id="IPR025382">
    <property type="entry name" value="Cap4-like_endonuclease_dom"/>
</dbReference>
<reference evidence="2 3" key="1">
    <citation type="submission" date="2017-09" db="EMBL/GenBank/DDBJ databases">
        <title>Large-scale bioinformatics analysis of Bacillus genomes uncovers conserved roles of natural products in bacterial physiology.</title>
        <authorList>
            <consortium name="Agbiome Team Llc"/>
            <person name="Bleich R.M."/>
            <person name="Kirk G.J."/>
            <person name="Santa Maria K.C."/>
            <person name="Allen S.E."/>
            <person name="Farag S."/>
            <person name="Shank E.A."/>
            <person name="Bowers A."/>
        </authorList>
    </citation>
    <scope>NUCLEOTIDE SEQUENCE [LARGE SCALE GENOMIC DNA]</scope>
    <source>
        <strain evidence="2 3">AFS015413</strain>
    </source>
</reference>
<evidence type="ECO:0000259" key="1">
    <source>
        <dbReference type="Pfam" id="PF14130"/>
    </source>
</evidence>
<dbReference type="AlphaFoldDB" id="A0A9X6Z4G2"/>
<protein>
    <submittedName>
        <fullName evidence="2">DUF4297 domain-containing protein</fullName>
    </submittedName>
</protein>
<proteinExistence type="predicted"/>
<feature type="domain" description="CD-NTase associated protein 4-like DNA endonuclease" evidence="1">
    <location>
        <begin position="55"/>
        <end position="256"/>
    </location>
</feature>
<accession>A0A9X6Z4G2</accession>
<dbReference type="RefSeq" id="WP_042596005.1">
    <property type="nucleotide sequence ID" value="NZ_CP014847.1"/>
</dbReference>
<sequence>MAHTLKNIFDEYIAKRNNINPIDPEREKVINQYFRNKKGEEIVQNLITAEVSETGGLTALSGFYYQFLVTIEYIIEMLENKWDFVIMEYHDDIVVGKDKKIRFIQVKSSQKIKLDVTESPASGLYRRSDKEINKQKFRQANSWVDKLLLNAALAKKSDGYETEFQLYSSYHFLRTSNYNFDFYTDNKIFNKEIPVDDHLLKVLSKQIFNDKGQELSFVNECEENIEELLKRFYLHTGLSLQEIDKFQDHLCMNLNRIIFKGYGENVSIGVSDLYYIIGYLFEECTDKSNIERLVITKDKIVKLLENLRKKALYQASIIVNQHESITLINRVIDEILTNVKGSRNSESINRLIYQYRDYLESWVSNGNGDIKNLFERLFDGTTKTQRYSKLTTNIKENSLVELFTLIIMLTVIKNQNMKFAENESLVTKKIEGMKEIYAFLRLEAPKKKPVAIEKLNVIIKNASLKEQLYLMGIDLNVIIQNYNDRRFNNIEPVNIYVKDSIHVEELEDDQKLNEVPITAKLLPGNIMKDDFYDALDEEDIEKYLIEMLEELVEEDIE</sequence>
<organism evidence="2 3">
    <name type="scientific">Bacillus thuringiensis</name>
    <dbReference type="NCBI Taxonomy" id="1428"/>
    <lineage>
        <taxon>Bacteria</taxon>
        <taxon>Bacillati</taxon>
        <taxon>Bacillota</taxon>
        <taxon>Bacilli</taxon>
        <taxon>Bacillales</taxon>
        <taxon>Bacillaceae</taxon>
        <taxon>Bacillus</taxon>
        <taxon>Bacillus cereus group</taxon>
    </lineage>
</organism>
<name>A0A9X6Z4G2_BACTU</name>